<protein>
    <recommendedName>
        <fullName evidence="2">histidine kinase</fullName>
        <ecNumber evidence="2">2.7.13.3</ecNumber>
    </recommendedName>
</protein>
<dbReference type="PANTHER" id="PTHR43547">
    <property type="entry name" value="TWO-COMPONENT HISTIDINE KINASE"/>
    <property type="match status" value="1"/>
</dbReference>
<dbReference type="SMART" id="SM00387">
    <property type="entry name" value="HATPase_c"/>
    <property type="match status" value="1"/>
</dbReference>
<dbReference type="SMART" id="SM00388">
    <property type="entry name" value="HisKA"/>
    <property type="match status" value="1"/>
</dbReference>
<proteinExistence type="predicted"/>
<dbReference type="CDD" id="cd00082">
    <property type="entry name" value="HisKA"/>
    <property type="match status" value="1"/>
</dbReference>
<keyword evidence="4 7" id="KW-0808">Transferase</keyword>
<keyword evidence="5" id="KW-0902">Two-component regulatory system</keyword>
<dbReference type="Pfam" id="PF02518">
    <property type="entry name" value="HATPase_c"/>
    <property type="match status" value="1"/>
</dbReference>
<dbReference type="InterPro" id="IPR004358">
    <property type="entry name" value="Sig_transdc_His_kin-like_C"/>
</dbReference>
<keyword evidence="3" id="KW-0597">Phosphoprotein</keyword>
<dbReference type="Gene3D" id="3.30.565.10">
    <property type="entry name" value="Histidine kinase-like ATPase, C-terminal domain"/>
    <property type="match status" value="1"/>
</dbReference>
<dbReference type="SUPFAM" id="SSF55874">
    <property type="entry name" value="ATPase domain of HSP90 chaperone/DNA topoisomerase II/histidine kinase"/>
    <property type="match status" value="1"/>
</dbReference>
<dbReference type="Gene3D" id="1.10.287.130">
    <property type="match status" value="1"/>
</dbReference>
<evidence type="ECO:0000256" key="5">
    <source>
        <dbReference type="ARBA" id="ARBA00023012"/>
    </source>
</evidence>
<reference evidence="7" key="1">
    <citation type="journal article" date="2020" name="J. ISSAAS">
        <title>Lactobacilli and other gastrointestinal microbiota of Peromyscus leucopus, reservoir host for agents of Lyme disease and other zoonoses in North America.</title>
        <authorList>
            <person name="Milovic A."/>
            <person name="Bassam K."/>
            <person name="Shao H."/>
            <person name="Chatzistamou I."/>
            <person name="Tufts D.M."/>
            <person name="Diuk-Wasser M."/>
            <person name="Barbour A.G."/>
        </authorList>
    </citation>
    <scope>NUCLEOTIDE SEQUENCE</scope>
    <source>
        <strain evidence="7">LL40</strain>
    </source>
</reference>
<dbReference type="EMBL" id="MN577573">
    <property type="protein sequence ID" value="QGT51000.1"/>
    <property type="molecule type" value="Genomic_DNA"/>
</dbReference>
<evidence type="ECO:0000313" key="7">
    <source>
        <dbReference type="EMBL" id="QGT51000.1"/>
    </source>
</evidence>
<evidence type="ECO:0000256" key="1">
    <source>
        <dbReference type="ARBA" id="ARBA00000085"/>
    </source>
</evidence>
<dbReference type="AlphaFoldDB" id="A0A650EMM2"/>
<dbReference type="SUPFAM" id="SSF47384">
    <property type="entry name" value="Homodimeric domain of signal transducing histidine kinase"/>
    <property type="match status" value="1"/>
</dbReference>
<dbReference type="InterPro" id="IPR003661">
    <property type="entry name" value="HisK_dim/P_dom"/>
</dbReference>
<dbReference type="InterPro" id="IPR036097">
    <property type="entry name" value="HisK_dim/P_sf"/>
</dbReference>
<dbReference type="EC" id="2.7.13.3" evidence="2"/>
<comment type="catalytic activity">
    <reaction evidence="1">
        <text>ATP + protein L-histidine = ADP + protein N-phospho-L-histidine.</text>
        <dbReference type="EC" id="2.7.13.3"/>
    </reaction>
</comment>
<sequence length="303" mass="33483">MITFLSVIILILIAAICAICFKTARLLSDIDKMLDSAINNAFAESEFTEKKLSKLESKMYRFLMSGNTALKQINSEKDGIKTLIADISHQTKTPISNILLYSQLLKETPNLDEGAKEITNRIETQTEKLSFLISSLIKTSRLENGIINVVPKENSVKKLIESIDFKSIALGKEITFATEPTAEIMAVFDFKWTLEAISNIVDNAIKYTPSGGTVTISARDYEMFACVNIADTGIGISEEDTAKIFTRFYRSPEVSDERGVGIGLYLAREILTNEGGYIKVSSEKGNGSVFSVFLPKNSNLSKL</sequence>
<dbReference type="PRINTS" id="PR00344">
    <property type="entry name" value="BCTRLSENSOR"/>
</dbReference>
<keyword evidence="4 7" id="KW-0418">Kinase</keyword>
<dbReference type="PROSITE" id="PS50109">
    <property type="entry name" value="HIS_KIN"/>
    <property type="match status" value="1"/>
</dbReference>
<dbReference type="Pfam" id="PF00512">
    <property type="entry name" value="HisKA"/>
    <property type="match status" value="1"/>
</dbReference>
<organism evidence="7">
    <name type="scientific">uncultured Bacillota bacterium</name>
    <dbReference type="NCBI Taxonomy" id="344338"/>
    <lineage>
        <taxon>Bacteria</taxon>
        <taxon>Bacillati</taxon>
        <taxon>Bacillota</taxon>
        <taxon>environmental samples</taxon>
    </lineage>
</organism>
<evidence type="ECO:0000256" key="4">
    <source>
        <dbReference type="ARBA" id="ARBA00022777"/>
    </source>
</evidence>
<evidence type="ECO:0000259" key="6">
    <source>
        <dbReference type="PROSITE" id="PS50109"/>
    </source>
</evidence>
<name>A0A650EMM2_9FIRM</name>
<dbReference type="InterPro" id="IPR003594">
    <property type="entry name" value="HATPase_dom"/>
</dbReference>
<accession>A0A650EMM2</accession>
<feature type="domain" description="Histidine kinase" evidence="6">
    <location>
        <begin position="86"/>
        <end position="298"/>
    </location>
</feature>
<evidence type="ECO:0000256" key="2">
    <source>
        <dbReference type="ARBA" id="ARBA00012438"/>
    </source>
</evidence>
<dbReference type="InterPro" id="IPR005467">
    <property type="entry name" value="His_kinase_dom"/>
</dbReference>
<dbReference type="GO" id="GO:0000155">
    <property type="term" value="F:phosphorelay sensor kinase activity"/>
    <property type="evidence" value="ECO:0007669"/>
    <property type="project" value="InterPro"/>
</dbReference>
<dbReference type="InterPro" id="IPR036890">
    <property type="entry name" value="HATPase_C_sf"/>
</dbReference>
<dbReference type="PANTHER" id="PTHR43547:SF2">
    <property type="entry name" value="HYBRID SIGNAL TRANSDUCTION HISTIDINE KINASE C"/>
    <property type="match status" value="1"/>
</dbReference>
<gene>
    <name evidence="7" type="ORF">Firmicute1046_0760</name>
</gene>
<evidence type="ECO:0000256" key="3">
    <source>
        <dbReference type="ARBA" id="ARBA00022553"/>
    </source>
</evidence>